<feature type="transmembrane region" description="Helical" evidence="1">
    <location>
        <begin position="108"/>
        <end position="128"/>
    </location>
</feature>
<gene>
    <name evidence="2" type="ORF">EDD63_10383</name>
</gene>
<dbReference type="EMBL" id="SODD01000003">
    <property type="protein sequence ID" value="TDW25796.1"/>
    <property type="molecule type" value="Genomic_DNA"/>
</dbReference>
<comment type="caution">
    <text evidence="2">The sequence shown here is derived from an EMBL/GenBank/DDBJ whole genome shotgun (WGS) entry which is preliminary data.</text>
</comment>
<accession>A0A4R8A574</accession>
<keyword evidence="3" id="KW-1185">Reference proteome</keyword>
<dbReference type="InterPro" id="IPR038750">
    <property type="entry name" value="YczE/YyaS-like"/>
</dbReference>
<proteinExistence type="predicted"/>
<dbReference type="Pfam" id="PF19700">
    <property type="entry name" value="DUF6198"/>
    <property type="match status" value="1"/>
</dbReference>
<evidence type="ECO:0000313" key="2">
    <source>
        <dbReference type="EMBL" id="TDW25796.1"/>
    </source>
</evidence>
<reference evidence="2 3" key="1">
    <citation type="submission" date="2019-03" db="EMBL/GenBank/DDBJ databases">
        <title>Genomic Encyclopedia of Type Strains, Phase IV (KMG-IV): sequencing the most valuable type-strain genomes for metagenomic binning, comparative biology and taxonomic classification.</title>
        <authorList>
            <person name="Goeker M."/>
        </authorList>
    </citation>
    <scope>NUCLEOTIDE SEQUENCE [LARGE SCALE GENOMIC DNA]</scope>
    <source>
        <strain evidence="2 3">DSM 28867</strain>
    </source>
</reference>
<keyword evidence="1" id="KW-1133">Transmembrane helix</keyword>
<dbReference type="PANTHER" id="PTHR40078:SF1">
    <property type="entry name" value="INTEGRAL MEMBRANE PROTEIN"/>
    <property type="match status" value="1"/>
</dbReference>
<dbReference type="Proteomes" id="UP000294743">
    <property type="component" value="Unassembled WGS sequence"/>
</dbReference>
<dbReference type="PROSITE" id="PS51257">
    <property type="entry name" value="PROKAR_LIPOPROTEIN"/>
    <property type="match status" value="1"/>
</dbReference>
<evidence type="ECO:0008006" key="4">
    <source>
        <dbReference type="Google" id="ProtNLM"/>
    </source>
</evidence>
<protein>
    <recommendedName>
        <fullName evidence="4">Membrane protein YczE</fullName>
    </recommendedName>
</protein>
<keyword evidence="1" id="KW-0812">Transmembrane</keyword>
<feature type="transmembrane region" description="Helical" evidence="1">
    <location>
        <begin position="7"/>
        <end position="29"/>
    </location>
</feature>
<dbReference type="RefSeq" id="WP_134167885.1">
    <property type="nucleotide sequence ID" value="NZ_SODD01000003.1"/>
</dbReference>
<name>A0A4R8A574_9FIRM</name>
<sequence length="199" mass="21795">MKDIKAWLVLFVAVMLLGLGCTLFVGAGLGSDAITVFNEGLHKSLHVSLGWGSRITSIIFIAIGLLVARDKMGWMSIVYNALAGFAIDFFCSIISIEQLGQMDVAIKVIIIILAQCILCASYALLIIYKQGMNPFDAIAYYIEEKTKISFRIARMGVDFFLVAVGFMLGGVVGVGTIFCFLTTGPLVDRYVHLFSKFQK</sequence>
<feature type="transmembrane region" description="Helical" evidence="1">
    <location>
        <begin position="77"/>
        <end position="96"/>
    </location>
</feature>
<dbReference type="OrthoDB" id="1758183at2"/>
<keyword evidence="1" id="KW-0472">Membrane</keyword>
<organism evidence="2 3">
    <name type="scientific">Breznakia blatticola</name>
    <dbReference type="NCBI Taxonomy" id="1754012"/>
    <lineage>
        <taxon>Bacteria</taxon>
        <taxon>Bacillati</taxon>
        <taxon>Bacillota</taxon>
        <taxon>Erysipelotrichia</taxon>
        <taxon>Erysipelotrichales</taxon>
        <taxon>Erysipelotrichaceae</taxon>
        <taxon>Breznakia</taxon>
    </lineage>
</organism>
<feature type="transmembrane region" description="Helical" evidence="1">
    <location>
        <begin position="49"/>
        <end position="68"/>
    </location>
</feature>
<dbReference type="AlphaFoldDB" id="A0A4R8A574"/>
<evidence type="ECO:0000256" key="1">
    <source>
        <dbReference type="SAM" id="Phobius"/>
    </source>
</evidence>
<dbReference type="PANTHER" id="PTHR40078">
    <property type="entry name" value="INTEGRAL MEMBRANE PROTEIN-RELATED"/>
    <property type="match status" value="1"/>
</dbReference>
<evidence type="ECO:0000313" key="3">
    <source>
        <dbReference type="Proteomes" id="UP000294743"/>
    </source>
</evidence>
<feature type="transmembrane region" description="Helical" evidence="1">
    <location>
        <begin position="159"/>
        <end position="183"/>
    </location>
</feature>